<evidence type="ECO:0000313" key="1">
    <source>
        <dbReference type="EMBL" id="AKB29839.1"/>
    </source>
</evidence>
<reference evidence="1 2" key="1">
    <citation type="submission" date="2014-07" db="EMBL/GenBank/DDBJ databases">
        <title>Methanogenic archaea and the global carbon cycle.</title>
        <authorList>
            <person name="Henriksen J.R."/>
            <person name="Luke J."/>
            <person name="Reinhart S."/>
            <person name="Benedict M.N."/>
            <person name="Youngblut N.D."/>
            <person name="Metcalf M.E."/>
            <person name="Whitaker R.J."/>
            <person name="Metcalf W.W."/>
        </authorList>
    </citation>
    <scope>NUCLEOTIDE SEQUENCE [LARGE SCALE GENOMIC DNA]</scope>
    <source>
        <strain evidence="1 2">T4/M</strain>
    </source>
</reference>
<dbReference type="HOGENOM" id="CLU_056004_0_0_2"/>
<dbReference type="PANTHER" id="PTHR11933">
    <property type="entry name" value="TRNA 5-METHYLAMINOMETHYL-2-THIOURIDYLATE -METHYLTRANSFERASE"/>
    <property type="match status" value="1"/>
</dbReference>
<dbReference type="GO" id="GO:0002143">
    <property type="term" value="P:tRNA wobble position uridine thiolation"/>
    <property type="evidence" value="ECO:0007669"/>
    <property type="project" value="TreeGrafter"/>
</dbReference>
<protein>
    <submittedName>
        <fullName evidence="1">Uncharacterized protein</fullName>
    </submittedName>
</protein>
<dbReference type="GeneID" id="24862027"/>
<dbReference type="InterPro" id="IPR014729">
    <property type="entry name" value="Rossmann-like_a/b/a_fold"/>
</dbReference>
<dbReference type="SUPFAM" id="SSF52402">
    <property type="entry name" value="Adenine nucleotide alpha hydrolases-like"/>
    <property type="match status" value="1"/>
</dbReference>
<dbReference type="AlphaFoldDB" id="A0A0E3P7I6"/>
<evidence type="ECO:0000313" key="2">
    <source>
        <dbReference type="Proteomes" id="UP000033111"/>
    </source>
</evidence>
<accession>A0A0E3P7I6</accession>
<sequence>MSKLVCNKCVLDSDIPGIEINEENGLCHFCETYVPLSSQEKEQYLSRIEELFKEYSGRGNYDVIFALSGGKDSSYTLYKLKKDYPFLRVLAIQFDNGFISDYAVVNAKKMCEITGCDYFKLTMEEEILYELFRKAAESCDAFPNFAKYRASDICNICIGVIKQKLMEEAIVQKAPFIVFAFTGGQSPNPIIKLSANFIQWSRNLFETQLQKIGVEDRDEQFLVKNEVIKNIGEVAPSFLHPLCLWDYSEDKVLETVLNLGWKAPALNDSNSTNCTLNSFACYNHLEKYGFHPYAFDIAGLVRSGEMSREEGLYKLSQELSQSLIEDVAEKLEIKLNYSINSQKEC</sequence>
<dbReference type="OrthoDB" id="10500at2157"/>
<organism evidence="1 2">
    <name type="scientific">Methanosarcina siciliae T4/M</name>
    <dbReference type="NCBI Taxonomy" id="1434120"/>
    <lineage>
        <taxon>Archaea</taxon>
        <taxon>Methanobacteriati</taxon>
        <taxon>Methanobacteriota</taxon>
        <taxon>Stenosarchaea group</taxon>
        <taxon>Methanomicrobia</taxon>
        <taxon>Methanosarcinales</taxon>
        <taxon>Methanosarcinaceae</taxon>
        <taxon>Methanosarcina</taxon>
    </lineage>
</organism>
<gene>
    <name evidence="1" type="ORF">MSSIT_3120</name>
</gene>
<dbReference type="Proteomes" id="UP000033111">
    <property type="component" value="Chromosome"/>
</dbReference>
<keyword evidence="2" id="KW-1185">Reference proteome</keyword>
<dbReference type="KEGG" id="msw:MSSIT_3120"/>
<dbReference type="PANTHER" id="PTHR11933:SF5">
    <property type="entry name" value="MITOCHONDRIAL TRNA-SPECIFIC 2-THIOURIDYLASE 1"/>
    <property type="match status" value="1"/>
</dbReference>
<dbReference type="Gene3D" id="3.40.50.620">
    <property type="entry name" value="HUPs"/>
    <property type="match status" value="1"/>
</dbReference>
<proteinExistence type="predicted"/>
<dbReference type="EMBL" id="CP009506">
    <property type="protein sequence ID" value="AKB29839.1"/>
    <property type="molecule type" value="Genomic_DNA"/>
</dbReference>
<dbReference type="PATRIC" id="fig|1434120.4.peg.4058"/>
<dbReference type="RefSeq" id="WP_048173622.1">
    <property type="nucleotide sequence ID" value="NZ_CP009506.1"/>
</dbReference>
<name>A0A0E3P7I6_9EURY</name>